<dbReference type="Pfam" id="PF00496">
    <property type="entry name" value="SBP_bac_5"/>
    <property type="match status" value="1"/>
</dbReference>
<dbReference type="InterPro" id="IPR000914">
    <property type="entry name" value="SBP_5_dom"/>
</dbReference>
<dbReference type="Gene3D" id="3.10.105.10">
    <property type="entry name" value="Dipeptide-binding Protein, Domain 3"/>
    <property type="match status" value="1"/>
</dbReference>
<proteinExistence type="inferred from homology"/>
<evidence type="ECO:0000313" key="5">
    <source>
        <dbReference type="EMBL" id="EQD34352.1"/>
    </source>
</evidence>
<organism evidence="5">
    <name type="scientific">mine drainage metagenome</name>
    <dbReference type="NCBI Taxonomy" id="410659"/>
    <lineage>
        <taxon>unclassified sequences</taxon>
        <taxon>metagenomes</taxon>
        <taxon>ecological metagenomes</taxon>
    </lineage>
</organism>
<feature type="domain" description="Solute-binding protein family 5" evidence="4">
    <location>
        <begin position="4"/>
        <end position="119"/>
    </location>
</feature>
<gene>
    <name evidence="5" type="ORF">B1A_18736</name>
</gene>
<comment type="similarity">
    <text evidence="1">Belongs to the bacterial solute-binding protein 5 family.</text>
</comment>
<dbReference type="Gene3D" id="3.40.190.10">
    <property type="entry name" value="Periplasmic binding protein-like II"/>
    <property type="match status" value="1"/>
</dbReference>
<comment type="caution">
    <text evidence="5">The sequence shown here is derived from an EMBL/GenBank/DDBJ whole genome shotgun (WGS) entry which is preliminary data.</text>
</comment>
<evidence type="ECO:0000256" key="2">
    <source>
        <dbReference type="ARBA" id="ARBA00022448"/>
    </source>
</evidence>
<dbReference type="PANTHER" id="PTHR30290:SF9">
    <property type="entry name" value="OLIGOPEPTIDE-BINDING PROTEIN APPA"/>
    <property type="match status" value="1"/>
</dbReference>
<dbReference type="EMBL" id="AUZX01013829">
    <property type="protein sequence ID" value="EQD34352.1"/>
    <property type="molecule type" value="Genomic_DNA"/>
</dbReference>
<dbReference type="GO" id="GO:1904680">
    <property type="term" value="F:peptide transmembrane transporter activity"/>
    <property type="evidence" value="ECO:0007669"/>
    <property type="project" value="TreeGrafter"/>
</dbReference>
<keyword evidence="2" id="KW-0813">Transport</keyword>
<protein>
    <submittedName>
        <fullName evidence="5">Oligopeptide ABC transporter (Oligopeptide-binding protein)</fullName>
    </submittedName>
</protein>
<dbReference type="InterPro" id="IPR039424">
    <property type="entry name" value="SBP_5"/>
</dbReference>
<dbReference type="GO" id="GO:0015833">
    <property type="term" value="P:peptide transport"/>
    <property type="evidence" value="ECO:0007669"/>
    <property type="project" value="TreeGrafter"/>
</dbReference>
<dbReference type="AlphaFoldDB" id="T0YR96"/>
<keyword evidence="3" id="KW-0732">Signal</keyword>
<reference evidence="5" key="1">
    <citation type="submission" date="2013-08" db="EMBL/GenBank/DDBJ databases">
        <authorList>
            <person name="Mendez C."/>
            <person name="Richter M."/>
            <person name="Ferrer M."/>
            <person name="Sanchez J."/>
        </authorList>
    </citation>
    <scope>NUCLEOTIDE SEQUENCE</scope>
</reference>
<evidence type="ECO:0000259" key="4">
    <source>
        <dbReference type="Pfam" id="PF00496"/>
    </source>
</evidence>
<sequence length="120" mass="12933">MARDGQFVLRTNAHYFLGNSHLTGLKLRVYPTPRAALIALRAGKVDMAPVPPIDASAVATWPKVRLSTTTAPDYLMVGWNFTDTLFSSPMLRQALGYAVNRPAIVASTLAGYGIVAQGML</sequence>
<evidence type="ECO:0000256" key="3">
    <source>
        <dbReference type="ARBA" id="ARBA00022729"/>
    </source>
</evidence>
<dbReference type="PANTHER" id="PTHR30290">
    <property type="entry name" value="PERIPLASMIC BINDING COMPONENT OF ABC TRANSPORTER"/>
    <property type="match status" value="1"/>
</dbReference>
<dbReference type="SUPFAM" id="SSF53850">
    <property type="entry name" value="Periplasmic binding protein-like II"/>
    <property type="match status" value="1"/>
</dbReference>
<feature type="non-terminal residue" evidence="5">
    <location>
        <position position="120"/>
    </location>
</feature>
<accession>T0YR96</accession>
<reference evidence="5" key="2">
    <citation type="journal article" date="2014" name="ISME J.">
        <title>Microbial stratification in low pH oxic and suboxic macroscopic growths along an acid mine drainage.</title>
        <authorList>
            <person name="Mendez-Garcia C."/>
            <person name="Mesa V."/>
            <person name="Sprenger R.R."/>
            <person name="Richter M."/>
            <person name="Diez M.S."/>
            <person name="Solano J."/>
            <person name="Bargiela R."/>
            <person name="Golyshina O.V."/>
            <person name="Manteca A."/>
            <person name="Ramos J.L."/>
            <person name="Gallego J.R."/>
            <person name="Llorente I."/>
            <person name="Martins Dos Santos V.A."/>
            <person name="Jensen O.N."/>
            <person name="Pelaez A.I."/>
            <person name="Sanchez J."/>
            <person name="Ferrer M."/>
        </authorList>
    </citation>
    <scope>NUCLEOTIDE SEQUENCE</scope>
</reference>
<evidence type="ECO:0000256" key="1">
    <source>
        <dbReference type="ARBA" id="ARBA00005695"/>
    </source>
</evidence>
<name>T0YR96_9ZZZZ</name>